<dbReference type="InterPro" id="IPR038648">
    <property type="entry name" value="PHR_sf"/>
</dbReference>
<evidence type="ECO:0000313" key="5">
    <source>
        <dbReference type="WBParaSite" id="SSLN_0000321701-mRNA-1"/>
    </source>
</evidence>
<sequence length="1257" mass="136782">MTFFVVICVDMAGSQTAISEHNGQLHENETGNSPDIEFGTTSESAIFLPNDFGMTRTSRPMFPNLPTSVATSRRPSVIRLGSTNDITNEARQYDIINTDSDDEVASTTDQEATEASGEEAFEPRSFEPDDHYLHVRQPVEDFEGAGEGAGAGEDTAVPFAIGEYATTSRRELDSRHPTDDGRAGAEEYPLTIPSIVETGGVLNGLPLRAVAGTVGSGAVRPSDLPTVGHPVFRMFHPNRRNVGDETVGMRANRSSYPPQLPDARGRGTTIHLGRRHPAASPHWDRSNRLAQLSITAAATSAPRSGVSSAATTPRDGHFGLHSHSQHRLQRSVPGNPNLASANTAAATSLAFSPASPEGWLIVPRSNVALNGNHRSRNTDGPHASTLPTLTHFGSTSSDSDDEIGDCGSLQPDGWRASCKDSRARFKYVLESEVFADVCFLIGTAPRPTNPVSRRPSRVPTLSRQPTLSNDTADRKQRIISSMIAQVSGSVSRGQASPPNDAVQVPVDDEPTAADKAKRLTELLLAMNIEQSTTSESMLRPSEALRAPSLSLSTPSSSASSSPTSSLLTENEGQPSVAVMCDMTDTSDIDSDDRQVETVSTCTQTPLGALSYHQVPKARTQELGEGSEAAVAVATDVPGHVPAAPTLTKVDETVNGSAKKTVARPESPDSTSRMDFREGDQLQQQLPTRFYAHRLILALASPVFEAMFFGLFTENMGHNRYPASANRGNTRGDNCNGALSCKGDILELHISDVTPKAFRQCLQFIYYDDLQLSNDIDELYDILYAAKKYLLPQLASASASQLIKHMTPENVLFQLNKCSAIDEEELTQICWRTVDLMTSEVLASEPFVDLYKETVLELISRDTLCCEEWEIFEAVHRWASAECDRRGLGPTATTVADLMADFLPLIRFTTMSLGDFVLHVAKSGVLSLELQRDISVFIATKMFSQEELSKKSGDTNDDSPAMGGEFTKPVSSTNQPPTNMATSATPRSGPPLFRCLRSFHAMVPMSKEGYWQEPEAVAFEVSSTVFLAGIGVSEPVGRGSSLKLKIEVRRCSIRKSVRVESSARFQTVGVSTSVHRHSHQLHSVSTQSIYRPRPGDDSRRRMLRSGGGGGSSSSSYRPSLPPSHDQITSRGSGSLKLFVNRGHVLGQIETVIHGSGSRPVAQIRFPKPIMLKGGKTYVIIARPEEGRHTRCYVHMNVARTEVRVRTRHSKQGEKSPTSWFPLTVPKHVVFHFWYCDKSQINCSTEGNHIPEILFCPPT</sequence>
<dbReference type="Gene3D" id="1.25.40.420">
    <property type="match status" value="1"/>
</dbReference>
<feature type="region of interest" description="Disordered" evidence="1">
    <location>
        <begin position="654"/>
        <end position="673"/>
    </location>
</feature>
<reference evidence="3 4" key="2">
    <citation type="submission" date="2018-11" db="EMBL/GenBank/DDBJ databases">
        <authorList>
            <consortium name="Pathogen Informatics"/>
        </authorList>
    </citation>
    <scope>NUCLEOTIDE SEQUENCE [LARGE SCALE GENOMIC DNA]</scope>
    <source>
        <strain evidence="3 4">NST_G2</strain>
    </source>
</reference>
<dbReference type="WBParaSite" id="SSLN_0000321701-mRNA-1">
    <property type="protein sequence ID" value="SSLN_0000321701-mRNA-1"/>
    <property type="gene ID" value="SSLN_0000321701"/>
</dbReference>
<dbReference type="InterPro" id="IPR000210">
    <property type="entry name" value="BTB/POZ_dom"/>
</dbReference>
<feature type="compositionally biased region" description="Basic and acidic residues" evidence="1">
    <location>
        <begin position="168"/>
        <end position="185"/>
    </location>
</feature>
<keyword evidence="4" id="KW-1185">Reference proteome</keyword>
<dbReference type="PANTHER" id="PTHR45774">
    <property type="entry name" value="BTB/POZ DOMAIN-CONTAINING"/>
    <property type="match status" value="1"/>
</dbReference>
<feature type="compositionally biased region" description="Low complexity" evidence="1">
    <location>
        <begin position="545"/>
        <end position="568"/>
    </location>
</feature>
<evidence type="ECO:0000259" key="2">
    <source>
        <dbReference type="PROSITE" id="PS50097"/>
    </source>
</evidence>
<dbReference type="PROSITE" id="PS50097">
    <property type="entry name" value="BTB"/>
    <property type="match status" value="1"/>
</dbReference>
<dbReference type="SUPFAM" id="SSF54695">
    <property type="entry name" value="POZ domain"/>
    <property type="match status" value="1"/>
</dbReference>
<dbReference type="AlphaFoldDB" id="A0A183SFW9"/>
<dbReference type="InterPro" id="IPR011333">
    <property type="entry name" value="SKP1/BTB/POZ_sf"/>
</dbReference>
<feature type="region of interest" description="Disordered" evidence="1">
    <location>
        <begin position="298"/>
        <end position="340"/>
    </location>
</feature>
<feature type="region of interest" description="Disordered" evidence="1">
    <location>
        <begin position="98"/>
        <end position="125"/>
    </location>
</feature>
<dbReference type="SMART" id="SM00875">
    <property type="entry name" value="BACK"/>
    <property type="match status" value="1"/>
</dbReference>
<feature type="compositionally biased region" description="Polar residues" evidence="1">
    <location>
        <begin position="459"/>
        <end position="470"/>
    </location>
</feature>
<feature type="compositionally biased region" description="Polar residues" evidence="1">
    <location>
        <begin position="385"/>
        <end position="397"/>
    </location>
</feature>
<dbReference type="Pfam" id="PF00651">
    <property type="entry name" value="BTB"/>
    <property type="match status" value="1"/>
</dbReference>
<dbReference type="EMBL" id="UYSU01032435">
    <property type="protein sequence ID" value="VDL89502.1"/>
    <property type="molecule type" value="Genomic_DNA"/>
</dbReference>
<evidence type="ECO:0000313" key="3">
    <source>
        <dbReference type="EMBL" id="VDL89502.1"/>
    </source>
</evidence>
<feature type="region of interest" description="Disordered" evidence="1">
    <location>
        <begin position="251"/>
        <end position="286"/>
    </location>
</feature>
<name>A0A183SFW9_SCHSO</name>
<feature type="compositionally biased region" description="Polar residues" evidence="1">
    <location>
        <begin position="298"/>
        <end position="311"/>
    </location>
</feature>
<feature type="region of interest" description="Disordered" evidence="1">
    <location>
        <begin position="371"/>
        <end position="412"/>
    </location>
</feature>
<feature type="region of interest" description="Disordered" evidence="1">
    <location>
        <begin position="165"/>
        <end position="185"/>
    </location>
</feature>
<feature type="region of interest" description="Disordered" evidence="1">
    <location>
        <begin position="447"/>
        <end position="506"/>
    </location>
</feature>
<dbReference type="PANTHER" id="PTHR45774:SF3">
    <property type="entry name" value="BTB (POZ) DOMAIN-CONTAINING 2B-RELATED"/>
    <property type="match status" value="1"/>
</dbReference>
<dbReference type="Proteomes" id="UP000275846">
    <property type="component" value="Unassembled WGS sequence"/>
</dbReference>
<feature type="region of interest" description="Disordered" evidence="1">
    <location>
        <begin position="1069"/>
        <end position="1130"/>
    </location>
</feature>
<feature type="compositionally biased region" description="Polar residues" evidence="1">
    <location>
        <begin position="968"/>
        <end position="985"/>
    </location>
</feature>
<dbReference type="SMART" id="SM00225">
    <property type="entry name" value="BTB"/>
    <property type="match status" value="1"/>
</dbReference>
<feature type="region of interest" description="Disordered" evidence="1">
    <location>
        <begin position="545"/>
        <end position="574"/>
    </location>
</feature>
<dbReference type="STRING" id="70667.A0A183SFW9"/>
<evidence type="ECO:0000313" key="4">
    <source>
        <dbReference type="Proteomes" id="UP000275846"/>
    </source>
</evidence>
<proteinExistence type="predicted"/>
<dbReference type="Gene3D" id="3.30.710.10">
    <property type="entry name" value="Potassium Channel Kv1.1, Chain A"/>
    <property type="match status" value="1"/>
</dbReference>
<feature type="compositionally biased region" description="Polar residues" evidence="1">
    <location>
        <begin position="478"/>
        <end position="497"/>
    </location>
</feature>
<evidence type="ECO:0000256" key="1">
    <source>
        <dbReference type="SAM" id="MobiDB-lite"/>
    </source>
</evidence>
<protein>
    <submittedName>
        <fullName evidence="5">BTB domain-containing protein</fullName>
    </submittedName>
</protein>
<dbReference type="InterPro" id="IPR011705">
    <property type="entry name" value="BACK"/>
</dbReference>
<dbReference type="OrthoDB" id="6256605at2759"/>
<organism evidence="5">
    <name type="scientific">Schistocephalus solidus</name>
    <name type="common">Tapeworm</name>
    <dbReference type="NCBI Taxonomy" id="70667"/>
    <lineage>
        <taxon>Eukaryota</taxon>
        <taxon>Metazoa</taxon>
        <taxon>Spiralia</taxon>
        <taxon>Lophotrochozoa</taxon>
        <taxon>Platyhelminthes</taxon>
        <taxon>Cestoda</taxon>
        <taxon>Eucestoda</taxon>
        <taxon>Diphyllobothriidea</taxon>
        <taxon>Diphyllobothriidae</taxon>
        <taxon>Schistocephalus</taxon>
    </lineage>
</organism>
<gene>
    <name evidence="3" type="ORF">SSLN_LOCUS3117</name>
</gene>
<dbReference type="Gene3D" id="2.60.120.820">
    <property type="entry name" value="PHR domain"/>
    <property type="match status" value="1"/>
</dbReference>
<dbReference type="Pfam" id="PF07707">
    <property type="entry name" value="BACK"/>
    <property type="match status" value="1"/>
</dbReference>
<feature type="region of interest" description="Disordered" evidence="1">
    <location>
        <begin position="947"/>
        <end position="986"/>
    </location>
</feature>
<accession>A0A183SFW9</accession>
<feature type="domain" description="BTB" evidence="2">
    <location>
        <begin position="667"/>
        <end position="773"/>
    </location>
</feature>
<reference evidence="5" key="1">
    <citation type="submission" date="2016-06" db="UniProtKB">
        <authorList>
            <consortium name="WormBaseParasite"/>
        </authorList>
    </citation>
    <scope>IDENTIFICATION</scope>
</reference>